<proteinExistence type="predicted"/>
<dbReference type="Proteomes" id="UP000176814">
    <property type="component" value="Unassembled WGS sequence"/>
</dbReference>
<gene>
    <name evidence="1" type="ORF">A2911_00780</name>
</gene>
<evidence type="ECO:0008006" key="3">
    <source>
        <dbReference type="Google" id="ProtNLM"/>
    </source>
</evidence>
<protein>
    <recommendedName>
        <fullName evidence="3">Transglutaminase-like domain-containing protein</fullName>
    </recommendedName>
</protein>
<sequence length="200" mass="23280">MFTKKEKALMKKLNTPSRVQDFLSGVPFNFEKRGETLKSPMMTLRTKSAHCFEGALLGAYILSLHGFTPLILHLKATGDDYDHVIAPFKSLGLWGALSKTNHAVLRYREPVYKNIRELVLSYFHEYFLDNGVKTLRKYSDPLNLNSFGKKWMLREDDLWDIDKKLDKVKHYNILQNVIMKNLRKADKIEIKAGKIVEYKK</sequence>
<organism evidence="1 2">
    <name type="scientific">Candidatus Nomurabacteria bacterium RIFCSPLOWO2_01_FULL_40_15</name>
    <dbReference type="NCBI Taxonomy" id="1801772"/>
    <lineage>
        <taxon>Bacteria</taxon>
        <taxon>Candidatus Nomuraibacteriota</taxon>
    </lineage>
</organism>
<dbReference type="EMBL" id="MFUW01000026">
    <property type="protein sequence ID" value="OGI89780.1"/>
    <property type="molecule type" value="Genomic_DNA"/>
</dbReference>
<dbReference type="AlphaFoldDB" id="A0A1F6X6G4"/>
<name>A0A1F6X6G4_9BACT</name>
<reference evidence="1 2" key="1">
    <citation type="journal article" date="2016" name="Nat. Commun.">
        <title>Thousands of microbial genomes shed light on interconnected biogeochemical processes in an aquifer system.</title>
        <authorList>
            <person name="Anantharaman K."/>
            <person name="Brown C.T."/>
            <person name="Hug L.A."/>
            <person name="Sharon I."/>
            <person name="Castelle C.J."/>
            <person name="Probst A.J."/>
            <person name="Thomas B.C."/>
            <person name="Singh A."/>
            <person name="Wilkins M.J."/>
            <person name="Karaoz U."/>
            <person name="Brodie E.L."/>
            <person name="Williams K.H."/>
            <person name="Hubbard S.S."/>
            <person name="Banfield J.F."/>
        </authorList>
    </citation>
    <scope>NUCLEOTIDE SEQUENCE [LARGE SCALE GENOMIC DNA]</scope>
</reference>
<evidence type="ECO:0000313" key="2">
    <source>
        <dbReference type="Proteomes" id="UP000176814"/>
    </source>
</evidence>
<comment type="caution">
    <text evidence="1">The sequence shown here is derived from an EMBL/GenBank/DDBJ whole genome shotgun (WGS) entry which is preliminary data.</text>
</comment>
<evidence type="ECO:0000313" key="1">
    <source>
        <dbReference type="EMBL" id="OGI89780.1"/>
    </source>
</evidence>
<accession>A0A1F6X6G4</accession>